<dbReference type="STRING" id="983964.A0A2T4AKU6"/>
<dbReference type="SUPFAM" id="SSF56112">
    <property type="entry name" value="Protein kinase-like (PK-like)"/>
    <property type="match status" value="1"/>
</dbReference>
<evidence type="ECO:0000313" key="2">
    <source>
        <dbReference type="EMBL" id="PTB57673.1"/>
    </source>
</evidence>
<organism evidence="2 3">
    <name type="scientific">Trichoderma harzianum CBS 226.95</name>
    <dbReference type="NCBI Taxonomy" id="983964"/>
    <lineage>
        <taxon>Eukaryota</taxon>
        <taxon>Fungi</taxon>
        <taxon>Dikarya</taxon>
        <taxon>Ascomycota</taxon>
        <taxon>Pezizomycotina</taxon>
        <taxon>Sordariomycetes</taxon>
        <taxon>Hypocreomycetidae</taxon>
        <taxon>Hypocreales</taxon>
        <taxon>Hypocreaceae</taxon>
        <taxon>Trichoderma</taxon>
    </lineage>
</organism>
<dbReference type="GO" id="GO:0005524">
    <property type="term" value="F:ATP binding"/>
    <property type="evidence" value="ECO:0007669"/>
    <property type="project" value="InterPro"/>
</dbReference>
<evidence type="ECO:0000313" key="3">
    <source>
        <dbReference type="Proteomes" id="UP000241690"/>
    </source>
</evidence>
<gene>
    <name evidence="2" type="ORF">M431DRAFT_109321</name>
</gene>
<dbReference type="GO" id="GO:0051082">
    <property type="term" value="F:unfolded protein binding"/>
    <property type="evidence" value="ECO:0007669"/>
    <property type="project" value="TreeGrafter"/>
</dbReference>
<reference evidence="2 3" key="1">
    <citation type="submission" date="2016-07" db="EMBL/GenBank/DDBJ databases">
        <title>Multiple horizontal gene transfer events from other fungi enriched the ability of initially mycotrophic Trichoderma (Ascomycota) to feed on dead plant biomass.</title>
        <authorList>
            <consortium name="DOE Joint Genome Institute"/>
            <person name="Aerts A."/>
            <person name="Atanasova L."/>
            <person name="Chenthamara K."/>
            <person name="Zhang J."/>
            <person name="Grujic M."/>
            <person name="Henrissat B."/>
            <person name="Kuo A."/>
            <person name="Salamov A."/>
            <person name="Lipzen A."/>
            <person name="Labutti K."/>
            <person name="Barry K."/>
            <person name="Miao Y."/>
            <person name="Rahimi M.J."/>
            <person name="Shen Q."/>
            <person name="Grigoriev I.V."/>
            <person name="Kubicek C.P."/>
            <person name="Druzhinina I.S."/>
        </authorList>
    </citation>
    <scope>NUCLEOTIDE SEQUENCE [LARGE SCALE GENOMIC DNA]</scope>
    <source>
        <strain evidence="2 3">CBS 226.95</strain>
    </source>
</reference>
<dbReference type="GO" id="GO:0070059">
    <property type="term" value="P:intrinsic apoptotic signaling pathway in response to endoplasmic reticulum stress"/>
    <property type="evidence" value="ECO:0007669"/>
    <property type="project" value="TreeGrafter"/>
</dbReference>
<dbReference type="InterPro" id="IPR011009">
    <property type="entry name" value="Kinase-like_dom_sf"/>
</dbReference>
<evidence type="ECO:0000259" key="1">
    <source>
        <dbReference type="PROSITE" id="PS50011"/>
    </source>
</evidence>
<dbReference type="PROSITE" id="PS50011">
    <property type="entry name" value="PROTEIN_KINASE_DOM"/>
    <property type="match status" value="1"/>
</dbReference>
<keyword evidence="3" id="KW-1185">Reference proteome</keyword>
<dbReference type="Pfam" id="PF00069">
    <property type="entry name" value="Pkinase"/>
    <property type="match status" value="1"/>
</dbReference>
<dbReference type="PANTHER" id="PTHR13954">
    <property type="entry name" value="IRE1-RELATED"/>
    <property type="match status" value="1"/>
</dbReference>
<dbReference type="GO" id="GO:0004521">
    <property type="term" value="F:RNA endonuclease activity"/>
    <property type="evidence" value="ECO:0007669"/>
    <property type="project" value="InterPro"/>
</dbReference>
<dbReference type="GO" id="GO:0004674">
    <property type="term" value="F:protein serine/threonine kinase activity"/>
    <property type="evidence" value="ECO:0007669"/>
    <property type="project" value="InterPro"/>
</dbReference>
<protein>
    <recommendedName>
        <fullName evidence="1">Protein kinase domain-containing protein</fullName>
    </recommendedName>
</protein>
<dbReference type="Gene3D" id="1.10.510.10">
    <property type="entry name" value="Transferase(Phosphotransferase) domain 1"/>
    <property type="match status" value="1"/>
</dbReference>
<name>A0A2T4AKU6_TRIHA</name>
<dbReference type="AlphaFoldDB" id="A0A2T4AKU6"/>
<dbReference type="Proteomes" id="UP000241690">
    <property type="component" value="Unassembled WGS sequence"/>
</dbReference>
<dbReference type="GO" id="GO:1990604">
    <property type="term" value="C:IRE1-TRAF2-ASK1 complex"/>
    <property type="evidence" value="ECO:0007669"/>
    <property type="project" value="TreeGrafter"/>
</dbReference>
<dbReference type="PANTHER" id="PTHR13954:SF6">
    <property type="entry name" value="NON-SPECIFIC SERINE_THREONINE PROTEIN KINASE"/>
    <property type="match status" value="1"/>
</dbReference>
<sequence length="256" mass="28902">MEICETGEAFIEKDDDLVFDHTKIILKGADDEFFYAKTNSRQHQIPHIDVNSLDISRIPADHIWPLADPTFTRAADPLPSTSYLKRPSLLYYEDTHDASEYSRQILTEIEACEILRRNPHPNIAQYLGCVVKEGRVRGLVFTRYSVTLSQLLRDGIDFNKSHCLSGIKAGLRHLHELGLVHNDLNPSNIMMDGDDAVIIDFDSCKREGEELGLKGGTLEWALDNQVYAGRENDICSLWKIEDALFEAVSSPTEAPK</sequence>
<dbReference type="GO" id="GO:0036498">
    <property type="term" value="P:IRE1-mediated unfolded protein response"/>
    <property type="evidence" value="ECO:0007669"/>
    <property type="project" value="TreeGrafter"/>
</dbReference>
<accession>A0A2T4AKU6</accession>
<dbReference type="EMBL" id="KZ679677">
    <property type="protein sequence ID" value="PTB57673.1"/>
    <property type="molecule type" value="Genomic_DNA"/>
</dbReference>
<dbReference type="InterPro" id="IPR045133">
    <property type="entry name" value="IRE1/2-like"/>
</dbReference>
<dbReference type="GeneID" id="36620267"/>
<feature type="domain" description="Protein kinase" evidence="1">
    <location>
        <begin position="19"/>
        <end position="256"/>
    </location>
</feature>
<dbReference type="InterPro" id="IPR000719">
    <property type="entry name" value="Prot_kinase_dom"/>
</dbReference>
<dbReference type="RefSeq" id="XP_024777350.1">
    <property type="nucleotide sequence ID" value="XM_024911708.1"/>
</dbReference>
<proteinExistence type="predicted"/>